<evidence type="ECO:0000313" key="2">
    <source>
        <dbReference type="EMBL" id="MDO2409260.1"/>
    </source>
</evidence>
<evidence type="ECO:0000313" key="3">
    <source>
        <dbReference type="Proteomes" id="UP001171111"/>
    </source>
</evidence>
<keyword evidence="3" id="KW-1185">Reference proteome</keyword>
<reference evidence="2 3" key="1">
    <citation type="submission" date="2023-06" db="EMBL/GenBank/DDBJ databases">
        <title>Campylobacter magnum sp. nov., isolated from cecal contents of domestic pigs (Sus scrofa domesticus).</title>
        <authorList>
            <person name="Papic B."/>
            <person name="Gruntar I."/>
        </authorList>
    </citation>
    <scope>NUCLEOTIDE SEQUENCE [LARGE SCALE GENOMIC DNA]</scope>
    <source>
        <strain evidence="3">34484-21</strain>
    </source>
</reference>
<comment type="caution">
    <text evidence="2">The sequence shown here is derived from an EMBL/GenBank/DDBJ whole genome shotgun (WGS) entry which is preliminary data.</text>
</comment>
<protein>
    <submittedName>
        <fullName evidence="2">HP0268 family nuclease</fullName>
    </submittedName>
</protein>
<feature type="domain" description="HP0268" evidence="1">
    <location>
        <begin position="1"/>
        <end position="81"/>
    </location>
</feature>
<dbReference type="InterPro" id="IPR040748">
    <property type="entry name" value="HP0268"/>
</dbReference>
<accession>A0ABT8T745</accession>
<organism evidence="2 3">
    <name type="scientific">Campylobacter magnus</name>
    <dbReference type="NCBI Taxonomy" id="3026462"/>
    <lineage>
        <taxon>Bacteria</taxon>
        <taxon>Pseudomonadati</taxon>
        <taxon>Campylobacterota</taxon>
        <taxon>Epsilonproteobacteria</taxon>
        <taxon>Campylobacterales</taxon>
        <taxon>Campylobacteraceae</taxon>
        <taxon>Campylobacter</taxon>
    </lineage>
</organism>
<proteinExistence type="predicted"/>
<dbReference type="Pfam" id="PF18618">
    <property type="entry name" value="HP0268"/>
    <property type="match status" value="1"/>
</dbReference>
<sequence>MELKLARTELKSKPKASISIDKIEQDLEKEGEKIYYFDRDNTHKQLISLVENFEKKGFSVYHRIVKYGLDENDYCYEVHIL</sequence>
<gene>
    <name evidence="2" type="ORF">Q2362_03985</name>
</gene>
<dbReference type="EMBL" id="JAULJQ010000004">
    <property type="protein sequence ID" value="MDO2409260.1"/>
    <property type="molecule type" value="Genomic_DNA"/>
</dbReference>
<name>A0ABT8T745_9BACT</name>
<evidence type="ECO:0000259" key="1">
    <source>
        <dbReference type="Pfam" id="PF18618"/>
    </source>
</evidence>
<dbReference type="RefSeq" id="WP_273930789.1">
    <property type="nucleotide sequence ID" value="NZ_JAQSLJ010000005.1"/>
</dbReference>
<dbReference type="Proteomes" id="UP001171111">
    <property type="component" value="Unassembled WGS sequence"/>
</dbReference>